<dbReference type="Pfam" id="PF12867">
    <property type="entry name" value="DinB_2"/>
    <property type="match status" value="1"/>
</dbReference>
<evidence type="ECO:0000313" key="2">
    <source>
        <dbReference type="EMBL" id="TCS94595.1"/>
    </source>
</evidence>
<dbReference type="InterPro" id="IPR024775">
    <property type="entry name" value="DinB-like"/>
</dbReference>
<dbReference type="Gene3D" id="1.20.120.450">
    <property type="entry name" value="dinb family like domain"/>
    <property type="match status" value="1"/>
</dbReference>
<sequence length="165" mass="19197">MMDLDQVRQDIWEIILPLSDEMINQSVGHDQWTIAQVLDHLYLVEQAIVGQLSNEDYEEVDASFVPKPLDFILDRSIKVPAGDTFVSKFEFQSLNSLKSKLDQSRQQLLEIAHRLGPEQIQKKAQRHQAFGLLTLSQWIEFIALHEQRHLEQIKEISQKLQAKDH</sequence>
<comment type="caution">
    <text evidence="2">The sequence shown here is derived from an EMBL/GenBank/DDBJ whole genome shotgun (WGS) entry which is preliminary data.</text>
</comment>
<name>A0A4R3L6F2_9BACL</name>
<dbReference type="Proteomes" id="UP000294937">
    <property type="component" value="Unassembled WGS sequence"/>
</dbReference>
<organism evidence="2 3">
    <name type="scientific">Hazenella coriacea</name>
    <dbReference type="NCBI Taxonomy" id="1179467"/>
    <lineage>
        <taxon>Bacteria</taxon>
        <taxon>Bacillati</taxon>
        <taxon>Bacillota</taxon>
        <taxon>Bacilli</taxon>
        <taxon>Bacillales</taxon>
        <taxon>Thermoactinomycetaceae</taxon>
        <taxon>Hazenella</taxon>
    </lineage>
</organism>
<keyword evidence="3" id="KW-1185">Reference proteome</keyword>
<accession>A0A4R3L6F2</accession>
<proteinExistence type="predicted"/>
<dbReference type="AlphaFoldDB" id="A0A4R3L6F2"/>
<gene>
    <name evidence="2" type="ORF">EDD58_1036</name>
</gene>
<dbReference type="EMBL" id="SMAG01000003">
    <property type="protein sequence ID" value="TCS94595.1"/>
    <property type="molecule type" value="Genomic_DNA"/>
</dbReference>
<evidence type="ECO:0000313" key="3">
    <source>
        <dbReference type="Proteomes" id="UP000294937"/>
    </source>
</evidence>
<reference evidence="2 3" key="1">
    <citation type="submission" date="2019-03" db="EMBL/GenBank/DDBJ databases">
        <title>Genomic Encyclopedia of Type Strains, Phase IV (KMG-IV): sequencing the most valuable type-strain genomes for metagenomic binning, comparative biology and taxonomic classification.</title>
        <authorList>
            <person name="Goeker M."/>
        </authorList>
    </citation>
    <scope>NUCLEOTIDE SEQUENCE [LARGE SCALE GENOMIC DNA]</scope>
    <source>
        <strain evidence="2 3">DSM 45707</strain>
    </source>
</reference>
<dbReference type="SUPFAM" id="SSF109854">
    <property type="entry name" value="DinB/YfiT-like putative metalloenzymes"/>
    <property type="match status" value="1"/>
</dbReference>
<evidence type="ECO:0000259" key="1">
    <source>
        <dbReference type="Pfam" id="PF12867"/>
    </source>
</evidence>
<dbReference type="InterPro" id="IPR034660">
    <property type="entry name" value="DinB/YfiT-like"/>
</dbReference>
<feature type="domain" description="DinB-like" evidence="1">
    <location>
        <begin position="4"/>
        <end position="153"/>
    </location>
</feature>
<protein>
    <submittedName>
        <fullName evidence="2">DinB family protein</fullName>
    </submittedName>
</protein>
<dbReference type="OrthoDB" id="5464839at2"/>